<evidence type="ECO:0000313" key="2">
    <source>
        <dbReference type="WBParaSite" id="PS1159_v2.g6746.t1"/>
    </source>
</evidence>
<name>A0AC35GMD9_9BILA</name>
<accession>A0AC35GMD9</accession>
<evidence type="ECO:0000313" key="1">
    <source>
        <dbReference type="Proteomes" id="UP000887580"/>
    </source>
</evidence>
<sequence length="335" mass="37550">MDSSREYRTFKFISTVIAQSLAISTSLILAYLVKKHSSKLLVCYKKILYLSILSNLCTSISGVCVQTSALINYPIVYLIPEGILGNLSPTASHIGLVLVGFFMNLNVAILPVQYIYRYILICYRKSMTLKYFILLCFTASLLPLAIVYGYVTACWPDSNFSLYVQFLNKPEWLLSNGKLPGFVACRLLELEFTNLLNNILFIIVYVIIIFCSFKVILNLRQLKRTTTKNSQKMQTQITLILLVQALIPLIIQVFPQVAGNIASKMSPESFAYFNIAMMILTAWAPLTYPICTIFIIGSYRGALFKCCRYLVGKKPPAKSTTVIVTAFSKMGAGSD</sequence>
<proteinExistence type="predicted"/>
<organism evidence="1 2">
    <name type="scientific">Panagrolaimus sp. PS1159</name>
    <dbReference type="NCBI Taxonomy" id="55785"/>
    <lineage>
        <taxon>Eukaryota</taxon>
        <taxon>Metazoa</taxon>
        <taxon>Ecdysozoa</taxon>
        <taxon>Nematoda</taxon>
        <taxon>Chromadorea</taxon>
        <taxon>Rhabditida</taxon>
        <taxon>Tylenchina</taxon>
        <taxon>Panagrolaimomorpha</taxon>
        <taxon>Panagrolaimoidea</taxon>
        <taxon>Panagrolaimidae</taxon>
        <taxon>Panagrolaimus</taxon>
    </lineage>
</organism>
<protein>
    <submittedName>
        <fullName evidence="2">Uncharacterized protein</fullName>
    </submittedName>
</protein>
<dbReference type="Proteomes" id="UP000887580">
    <property type="component" value="Unplaced"/>
</dbReference>
<reference evidence="2" key="1">
    <citation type="submission" date="2022-11" db="UniProtKB">
        <authorList>
            <consortium name="WormBaseParasite"/>
        </authorList>
    </citation>
    <scope>IDENTIFICATION</scope>
</reference>
<dbReference type="WBParaSite" id="PS1159_v2.g6746.t1">
    <property type="protein sequence ID" value="PS1159_v2.g6746.t1"/>
    <property type="gene ID" value="PS1159_v2.g6746"/>
</dbReference>